<dbReference type="EMBL" id="UOFF01000192">
    <property type="protein sequence ID" value="VAW56170.1"/>
    <property type="molecule type" value="Genomic_DNA"/>
</dbReference>
<sequence>MSSLNPRWQNLFRPKANHISEITEM</sequence>
<accession>A0A3B0WUJ4</accession>
<proteinExistence type="predicted"/>
<name>A0A3B0WUJ4_9ZZZZ</name>
<reference evidence="1" key="1">
    <citation type="submission" date="2018-06" db="EMBL/GenBank/DDBJ databases">
        <authorList>
            <person name="Zhirakovskaya E."/>
        </authorList>
    </citation>
    <scope>NUCLEOTIDE SEQUENCE</scope>
</reference>
<feature type="non-terminal residue" evidence="1">
    <location>
        <position position="25"/>
    </location>
</feature>
<evidence type="ECO:0000313" key="1">
    <source>
        <dbReference type="EMBL" id="VAW56170.1"/>
    </source>
</evidence>
<gene>
    <name evidence="1" type="ORF">MNBD_GAMMA07-2250</name>
</gene>
<protein>
    <submittedName>
        <fullName evidence="1">Uncharacterized protein</fullName>
    </submittedName>
</protein>
<organism evidence="1">
    <name type="scientific">hydrothermal vent metagenome</name>
    <dbReference type="NCBI Taxonomy" id="652676"/>
    <lineage>
        <taxon>unclassified sequences</taxon>
        <taxon>metagenomes</taxon>
        <taxon>ecological metagenomes</taxon>
    </lineage>
</organism>
<dbReference type="AlphaFoldDB" id="A0A3B0WUJ4"/>